<evidence type="ECO:0000313" key="3">
    <source>
        <dbReference type="Proteomes" id="UP000032068"/>
    </source>
</evidence>
<comment type="caution">
    <text evidence="2">The sequence shown here is derived from an EMBL/GenBank/DDBJ whole genome shotgun (WGS) entry which is preliminary data.</text>
</comment>
<evidence type="ECO:0000256" key="1">
    <source>
        <dbReference type="SAM" id="MobiDB-lite"/>
    </source>
</evidence>
<dbReference type="Proteomes" id="UP000032068">
    <property type="component" value="Unassembled WGS sequence"/>
</dbReference>
<organism evidence="2 3">
    <name type="scientific">Pseudomonas fulva</name>
    <dbReference type="NCBI Taxonomy" id="47880"/>
    <lineage>
        <taxon>Bacteria</taxon>
        <taxon>Pseudomonadati</taxon>
        <taxon>Pseudomonadota</taxon>
        <taxon>Gammaproteobacteria</taxon>
        <taxon>Pseudomonadales</taxon>
        <taxon>Pseudomonadaceae</taxon>
        <taxon>Pseudomonas</taxon>
    </lineage>
</organism>
<name>A0A0D0JPR6_9PSED</name>
<proteinExistence type="predicted"/>
<dbReference type="EMBL" id="JXQW01000117">
    <property type="protein sequence ID" value="KIP88766.1"/>
    <property type="molecule type" value="Genomic_DNA"/>
</dbReference>
<evidence type="ECO:0000313" key="2">
    <source>
        <dbReference type="EMBL" id="KIP88766.1"/>
    </source>
</evidence>
<protein>
    <submittedName>
        <fullName evidence="2">Uncharacterized protein</fullName>
    </submittedName>
</protein>
<gene>
    <name evidence="2" type="ORF">RU08_24670</name>
</gene>
<dbReference type="AlphaFoldDB" id="A0A0D0JPR6"/>
<reference evidence="2 3" key="1">
    <citation type="submission" date="2014-12" db="EMBL/GenBank/DDBJ databases">
        <title>16Stimator: statistical estimation of ribosomal gene copy numbers from draft genome assemblies.</title>
        <authorList>
            <person name="Perisin M.A."/>
            <person name="Vetter M."/>
            <person name="Gilbert J.A."/>
            <person name="Bergelson J."/>
        </authorList>
    </citation>
    <scope>NUCLEOTIDE SEQUENCE [LARGE SCALE GENOMIC DNA]</scope>
    <source>
        <strain evidence="2 3">MEJ086</strain>
    </source>
</reference>
<dbReference type="OrthoDB" id="9868701at2"/>
<feature type="region of interest" description="Disordered" evidence="1">
    <location>
        <begin position="41"/>
        <end position="62"/>
    </location>
</feature>
<sequence length="104" mass="11315">MGDKKDVLVKISYVDSAELLSEFLTEVSKIGLEPSEVRHKALPKRPGAAPGNNTKDVMITVSGDPDTTDEIIAEFLVRVENEIGLLPASKNEKLLGVAVDRKKK</sequence>
<accession>A0A0D0JPR6</accession>
<dbReference type="RefSeq" id="WP_042556528.1">
    <property type="nucleotide sequence ID" value="NZ_JXQW01000117.1"/>
</dbReference>